<name>A0A8T0VIP7_PANVG</name>
<accession>A0A8T0VIP7</accession>
<evidence type="ECO:0000259" key="2">
    <source>
        <dbReference type="Pfam" id="PF24964"/>
    </source>
</evidence>
<dbReference type="Pfam" id="PF24964">
    <property type="entry name" value="DUF7769"/>
    <property type="match status" value="1"/>
</dbReference>
<evidence type="ECO:0000313" key="3">
    <source>
        <dbReference type="EMBL" id="KAG2636112.1"/>
    </source>
</evidence>
<feature type="non-terminal residue" evidence="3">
    <location>
        <position position="1"/>
    </location>
</feature>
<dbReference type="AlphaFoldDB" id="A0A8T0VIP7"/>
<dbReference type="PANTHER" id="PTHR33889:SF1">
    <property type="entry name" value="OS03G0834800 PROTEIN"/>
    <property type="match status" value="1"/>
</dbReference>
<gene>
    <name evidence="3" type="ORF">PVAP13_2NG425003</name>
</gene>
<dbReference type="EMBL" id="CM029040">
    <property type="protein sequence ID" value="KAG2636112.1"/>
    <property type="molecule type" value="Genomic_DNA"/>
</dbReference>
<evidence type="ECO:0000313" key="4">
    <source>
        <dbReference type="Proteomes" id="UP000823388"/>
    </source>
</evidence>
<proteinExistence type="predicted"/>
<keyword evidence="4" id="KW-1185">Reference proteome</keyword>
<sequence length="121" mass="13649">SVAGFDLNVRLEEPEDDDSVDEVHLDEPPLENESGKAFDLNIPLDEFGAVDFSYIGNDAGKVFSDDEPVEQPHRRKEMTEHLRKQVYQSLLARSNNGKLGKKDTTIVAEQFGLHIRAVQRL</sequence>
<dbReference type="PANTHER" id="PTHR33889">
    <property type="entry name" value="OS04G0681850 PROTEIN"/>
    <property type="match status" value="1"/>
</dbReference>
<comment type="caution">
    <text evidence="3">The sequence shown here is derived from an EMBL/GenBank/DDBJ whole genome shotgun (WGS) entry which is preliminary data.</text>
</comment>
<reference evidence="3" key="1">
    <citation type="submission" date="2020-05" db="EMBL/GenBank/DDBJ databases">
        <title>WGS assembly of Panicum virgatum.</title>
        <authorList>
            <person name="Lovell J.T."/>
            <person name="Jenkins J."/>
            <person name="Shu S."/>
            <person name="Juenger T.E."/>
            <person name="Schmutz J."/>
        </authorList>
    </citation>
    <scope>NUCLEOTIDE SEQUENCE</scope>
    <source>
        <strain evidence="3">AP13</strain>
    </source>
</reference>
<protein>
    <recommendedName>
        <fullName evidence="2">DUF7769 domain-containing protein</fullName>
    </recommendedName>
</protein>
<feature type="non-terminal residue" evidence="3">
    <location>
        <position position="121"/>
    </location>
</feature>
<dbReference type="InterPro" id="IPR056671">
    <property type="entry name" value="DUF7769"/>
</dbReference>
<organism evidence="3 4">
    <name type="scientific">Panicum virgatum</name>
    <name type="common">Blackwell switchgrass</name>
    <dbReference type="NCBI Taxonomy" id="38727"/>
    <lineage>
        <taxon>Eukaryota</taxon>
        <taxon>Viridiplantae</taxon>
        <taxon>Streptophyta</taxon>
        <taxon>Embryophyta</taxon>
        <taxon>Tracheophyta</taxon>
        <taxon>Spermatophyta</taxon>
        <taxon>Magnoliopsida</taxon>
        <taxon>Liliopsida</taxon>
        <taxon>Poales</taxon>
        <taxon>Poaceae</taxon>
        <taxon>PACMAD clade</taxon>
        <taxon>Panicoideae</taxon>
        <taxon>Panicodae</taxon>
        <taxon>Paniceae</taxon>
        <taxon>Panicinae</taxon>
        <taxon>Panicum</taxon>
        <taxon>Panicum sect. Hiantes</taxon>
    </lineage>
</organism>
<evidence type="ECO:0000256" key="1">
    <source>
        <dbReference type="SAM" id="MobiDB-lite"/>
    </source>
</evidence>
<feature type="domain" description="DUF7769" evidence="2">
    <location>
        <begin position="78"/>
        <end position="120"/>
    </location>
</feature>
<feature type="region of interest" description="Disordered" evidence="1">
    <location>
        <begin position="1"/>
        <end position="36"/>
    </location>
</feature>
<dbReference type="Proteomes" id="UP000823388">
    <property type="component" value="Chromosome 2N"/>
</dbReference>